<dbReference type="Gene3D" id="3.40.960.10">
    <property type="entry name" value="VSR Endonuclease"/>
    <property type="match status" value="1"/>
</dbReference>
<comment type="similarity">
    <text evidence="6">Belongs to the Vsr family.</text>
</comment>
<keyword evidence="8" id="KW-1185">Reference proteome</keyword>
<evidence type="ECO:0000256" key="3">
    <source>
        <dbReference type="ARBA" id="ARBA00022763"/>
    </source>
</evidence>
<dbReference type="NCBIfam" id="TIGR00632">
    <property type="entry name" value="vsr"/>
    <property type="match status" value="1"/>
</dbReference>
<keyword evidence="4" id="KW-0378">Hydrolase</keyword>
<gene>
    <name evidence="7" type="primary">vsr</name>
    <name evidence="7" type="ORF">GCM10023116_32840</name>
</gene>
<protein>
    <submittedName>
        <fullName evidence="7">DNA mismatch endonuclease Vsr</fullName>
    </submittedName>
</protein>
<dbReference type="InterPro" id="IPR004603">
    <property type="entry name" value="DNA_mismatch_endonuc_vsr"/>
</dbReference>
<sequence>MDVVSPAVRSRMMSSIRGKDTNPELLIRKALFAHGFRYRLHDKSLPGKPDLVFPKYRAVIQINGCFWHGHGCHMFKWPSSRQAFWKKKITENKLRDESNGLALEQLGWRVLTVWECALRGRHKQSLDEVVFLIKSWLIYAGAPMEVTGLSIEEGHHNSMWRTSS</sequence>
<accession>A0ABP8V5D1</accession>
<evidence type="ECO:0000256" key="6">
    <source>
        <dbReference type="ARBA" id="ARBA00029466"/>
    </source>
</evidence>
<proteinExistence type="inferred from homology"/>
<dbReference type="RefSeq" id="WP_345197295.1">
    <property type="nucleotide sequence ID" value="NZ_BAABFL010000432.1"/>
</dbReference>
<keyword evidence="3" id="KW-0227">DNA damage</keyword>
<dbReference type="Pfam" id="PF03852">
    <property type="entry name" value="Vsr"/>
    <property type="match status" value="1"/>
</dbReference>
<evidence type="ECO:0000256" key="4">
    <source>
        <dbReference type="ARBA" id="ARBA00022801"/>
    </source>
</evidence>
<keyword evidence="2 7" id="KW-0255">Endonuclease</keyword>
<evidence type="ECO:0000313" key="7">
    <source>
        <dbReference type="EMBL" id="GAA4651001.1"/>
    </source>
</evidence>
<dbReference type="GO" id="GO:0004519">
    <property type="term" value="F:endonuclease activity"/>
    <property type="evidence" value="ECO:0007669"/>
    <property type="project" value="UniProtKB-KW"/>
</dbReference>
<dbReference type="InterPro" id="IPR011335">
    <property type="entry name" value="Restrct_endonuc-II-like"/>
</dbReference>
<dbReference type="SUPFAM" id="SSF52980">
    <property type="entry name" value="Restriction endonuclease-like"/>
    <property type="match status" value="1"/>
</dbReference>
<evidence type="ECO:0000256" key="1">
    <source>
        <dbReference type="ARBA" id="ARBA00022722"/>
    </source>
</evidence>
<evidence type="ECO:0000256" key="5">
    <source>
        <dbReference type="ARBA" id="ARBA00023204"/>
    </source>
</evidence>
<comment type="caution">
    <text evidence="7">The sequence shown here is derived from an EMBL/GenBank/DDBJ whole genome shotgun (WGS) entry which is preliminary data.</text>
</comment>
<keyword evidence="1" id="KW-0540">Nuclease</keyword>
<evidence type="ECO:0000256" key="2">
    <source>
        <dbReference type="ARBA" id="ARBA00022759"/>
    </source>
</evidence>
<organism evidence="7 8">
    <name type="scientific">Kistimonas scapharcae</name>
    <dbReference type="NCBI Taxonomy" id="1036133"/>
    <lineage>
        <taxon>Bacteria</taxon>
        <taxon>Pseudomonadati</taxon>
        <taxon>Pseudomonadota</taxon>
        <taxon>Gammaproteobacteria</taxon>
        <taxon>Oceanospirillales</taxon>
        <taxon>Endozoicomonadaceae</taxon>
        <taxon>Kistimonas</taxon>
    </lineage>
</organism>
<name>A0ABP8V5D1_9GAMM</name>
<evidence type="ECO:0000313" key="8">
    <source>
        <dbReference type="Proteomes" id="UP001500604"/>
    </source>
</evidence>
<dbReference type="CDD" id="cd00221">
    <property type="entry name" value="Vsr"/>
    <property type="match status" value="1"/>
</dbReference>
<dbReference type="Proteomes" id="UP001500604">
    <property type="component" value="Unassembled WGS sequence"/>
</dbReference>
<reference evidence="8" key="1">
    <citation type="journal article" date="2019" name="Int. J. Syst. Evol. Microbiol.">
        <title>The Global Catalogue of Microorganisms (GCM) 10K type strain sequencing project: providing services to taxonomists for standard genome sequencing and annotation.</title>
        <authorList>
            <consortium name="The Broad Institute Genomics Platform"/>
            <consortium name="The Broad Institute Genome Sequencing Center for Infectious Disease"/>
            <person name="Wu L."/>
            <person name="Ma J."/>
        </authorList>
    </citation>
    <scope>NUCLEOTIDE SEQUENCE [LARGE SCALE GENOMIC DNA]</scope>
    <source>
        <strain evidence="8">JCM 17805</strain>
    </source>
</reference>
<keyword evidence="5" id="KW-0234">DNA repair</keyword>
<dbReference type="EMBL" id="BAABFL010000432">
    <property type="protein sequence ID" value="GAA4651001.1"/>
    <property type="molecule type" value="Genomic_DNA"/>
</dbReference>